<gene>
    <name evidence="2" type="ORF">DNHGIG_10580</name>
</gene>
<dbReference type="AlphaFoldDB" id="A0AAV4LCE0"/>
<accession>A0AAV4LCE0</accession>
<sequence length="70" mass="8671">MRKYTLLSIEERIKKSRGLQNMIQSRREQRPNDNKPRTEEEKLILMESSYRNWERDMVKVGKRKWKYVGK</sequence>
<dbReference type="EMBL" id="BOQE01000001">
    <property type="protein sequence ID" value="GIM45509.1"/>
    <property type="molecule type" value="Genomic_DNA"/>
</dbReference>
<reference evidence="2" key="1">
    <citation type="journal article" date="2023" name="Int. J. Syst. Evol. Microbiol.">
        <title>Collibacillus ludicampi gen. nov., sp. nov., a new soil bacterium of the family Alicyclobacillaceae.</title>
        <authorList>
            <person name="Jojima T."/>
            <person name="Ioku Y."/>
            <person name="Fukuta Y."/>
            <person name="Shirasaka N."/>
            <person name="Matsumura Y."/>
            <person name="Mori M."/>
        </authorList>
    </citation>
    <scope>NUCLEOTIDE SEQUENCE</scope>
    <source>
        <strain evidence="2">TP075</strain>
    </source>
</reference>
<comment type="caution">
    <text evidence="2">The sequence shown here is derived from an EMBL/GenBank/DDBJ whole genome shotgun (WGS) entry which is preliminary data.</text>
</comment>
<evidence type="ECO:0000256" key="1">
    <source>
        <dbReference type="SAM" id="MobiDB-lite"/>
    </source>
</evidence>
<protein>
    <submittedName>
        <fullName evidence="2">Uncharacterized protein</fullName>
    </submittedName>
</protein>
<organism evidence="2 3">
    <name type="scientific">Collibacillus ludicampi</name>
    <dbReference type="NCBI Taxonomy" id="2771369"/>
    <lineage>
        <taxon>Bacteria</taxon>
        <taxon>Bacillati</taxon>
        <taxon>Bacillota</taxon>
        <taxon>Bacilli</taxon>
        <taxon>Bacillales</taxon>
        <taxon>Alicyclobacillaceae</taxon>
        <taxon>Collibacillus</taxon>
    </lineage>
</organism>
<evidence type="ECO:0000313" key="2">
    <source>
        <dbReference type="EMBL" id="GIM45509.1"/>
    </source>
</evidence>
<proteinExistence type="predicted"/>
<feature type="compositionally biased region" description="Basic and acidic residues" evidence="1">
    <location>
        <begin position="25"/>
        <end position="40"/>
    </location>
</feature>
<dbReference type="Proteomes" id="UP001057291">
    <property type="component" value="Unassembled WGS sequence"/>
</dbReference>
<keyword evidence="3" id="KW-1185">Reference proteome</keyword>
<evidence type="ECO:0000313" key="3">
    <source>
        <dbReference type="Proteomes" id="UP001057291"/>
    </source>
</evidence>
<name>A0AAV4LCE0_9BACL</name>
<feature type="region of interest" description="Disordered" evidence="1">
    <location>
        <begin position="18"/>
        <end position="40"/>
    </location>
</feature>